<dbReference type="FunCoup" id="G8ZZ54">
    <property type="interactions" value="836"/>
</dbReference>
<dbReference type="GO" id="GO:0043596">
    <property type="term" value="C:nuclear replication fork"/>
    <property type="evidence" value="ECO:0007669"/>
    <property type="project" value="EnsemblFungi"/>
</dbReference>
<dbReference type="PANTHER" id="PTHR12708">
    <property type="entry name" value="DNA POLYMERASE EPSILON SUBUNIT B"/>
    <property type="match status" value="1"/>
</dbReference>
<dbReference type="Pfam" id="PF04042">
    <property type="entry name" value="DNA_pol_E_B"/>
    <property type="match status" value="1"/>
</dbReference>
<dbReference type="GO" id="GO:0008622">
    <property type="term" value="C:epsilon DNA polymerase complex"/>
    <property type="evidence" value="ECO:0007669"/>
    <property type="project" value="EnsemblFungi"/>
</dbReference>
<dbReference type="RefSeq" id="XP_003683109.1">
    <property type="nucleotide sequence ID" value="XM_003683061.1"/>
</dbReference>
<dbReference type="GO" id="GO:0003697">
    <property type="term" value="F:single-stranded DNA binding"/>
    <property type="evidence" value="ECO:0007669"/>
    <property type="project" value="EnsemblFungi"/>
</dbReference>
<accession>G8ZZ54</accession>
<keyword evidence="4" id="KW-0235">DNA replication</keyword>
<evidence type="ECO:0000256" key="2">
    <source>
        <dbReference type="ARBA" id="ARBA00009560"/>
    </source>
</evidence>
<evidence type="ECO:0000313" key="10">
    <source>
        <dbReference type="Proteomes" id="UP000005627"/>
    </source>
</evidence>
<dbReference type="Proteomes" id="UP000005627">
    <property type="component" value="Chromosome 8"/>
</dbReference>
<evidence type="ECO:0000256" key="5">
    <source>
        <dbReference type="ARBA" id="ARBA00023125"/>
    </source>
</evidence>
<dbReference type="InterPro" id="IPR007185">
    <property type="entry name" value="DNA_pol_a/d/e_bsu"/>
</dbReference>
<dbReference type="GO" id="GO:0030337">
    <property type="term" value="F:DNA polymerase processivity factor activity"/>
    <property type="evidence" value="ECO:0007669"/>
    <property type="project" value="EnsemblFungi"/>
</dbReference>
<dbReference type="PANTHER" id="PTHR12708:SF0">
    <property type="entry name" value="DNA POLYMERASE EPSILON SUBUNIT 2"/>
    <property type="match status" value="1"/>
</dbReference>
<dbReference type="EMBL" id="HE616749">
    <property type="protein sequence ID" value="CCE93898.1"/>
    <property type="molecule type" value="Genomic_DNA"/>
</dbReference>
<keyword evidence="6" id="KW-0539">Nucleus</keyword>
<evidence type="ECO:0000313" key="9">
    <source>
        <dbReference type="EMBL" id="CCE93898.1"/>
    </source>
</evidence>
<dbReference type="GO" id="GO:0003887">
    <property type="term" value="F:DNA-directed DNA polymerase activity"/>
    <property type="evidence" value="ECO:0007669"/>
    <property type="project" value="EnsemblFungi"/>
</dbReference>
<dbReference type="GeneID" id="11500904"/>
<feature type="domain" description="DNA polymerase alpha/delta/epsilon subunit B" evidence="8">
    <location>
        <begin position="400"/>
        <end position="648"/>
    </location>
</feature>
<evidence type="ECO:0000256" key="3">
    <source>
        <dbReference type="ARBA" id="ARBA00016011"/>
    </source>
</evidence>
<sequence>MLNTGNVLPAKIQPPLLRPMAYRVLSKKYGLNIKSDGLATLAGFVGNMFGMNWKKDPDTLQFLERFALLWRQQERGLFVDDQGVRDVVNEMKERERATVSASLQQEPSKKSKSVTIDKMLNREIPASSPIRISTENDQILVENETIEDQIDNEVASDEEQLDWRNYFKVINSSEQAKYSYDPVKLQFTFTPVKKSTPSEEFRSLIKDRVPDINSNTSIFSNRFYLIRDRLLRNDSFQNADDFNPLSSIAAMQQDLNNGSGEISRAMSVTQIKNLLGRDGQNFLLLGLLSKNAKGGWSLEDPSGCIEIDISQAYPTKGLYYVPGCVVLAEGIYFTVGHKFHVSSVTHPPGERRENTLEAIGNLDLLGLHGQASSNYVARLDKELKIRLHLLEKELTDHRFIILGGVFILGWNLIPWKHSSKVLTTISDDPPTAIILHGSFTAVPVHASMSSRNVSSTTLYQSIFDDLADLISSFDEIAQNSTFVFVPGINDPWGSTVSMGSAHAWPQQPVPSRFTQKLKRVCKDVIWASNPTRLAYLSQEIVVVRDDITDRLKRHSIAFPMEELTQGIKLMEPKSDDATSISQLVKENDQLPTRIRESRKLVKTILDQGHLSPFVTSVRPLVWNQDNALTLHPVPSTLIFCDTTAPYFDVTYNGCKTINPGKFITGRRARYLEYNLSQKKASLEELYF</sequence>
<dbReference type="GO" id="GO:0005737">
    <property type="term" value="C:cytoplasm"/>
    <property type="evidence" value="ECO:0007669"/>
    <property type="project" value="EnsemblFungi"/>
</dbReference>
<dbReference type="AlphaFoldDB" id="G8ZZ54"/>
<evidence type="ECO:0000256" key="4">
    <source>
        <dbReference type="ARBA" id="ARBA00022705"/>
    </source>
</evidence>
<comment type="similarity">
    <text evidence="2">Belongs to the DNA polymerase epsilon subunit B family.</text>
</comment>
<evidence type="ECO:0000256" key="1">
    <source>
        <dbReference type="ARBA" id="ARBA00004123"/>
    </source>
</evidence>
<name>G8ZZ54_TORDE</name>
<dbReference type="OrthoDB" id="10254730at2759"/>
<comment type="subcellular location">
    <subcellularLocation>
        <location evidence="1">Nucleus</location>
    </subcellularLocation>
</comment>
<evidence type="ECO:0000256" key="6">
    <source>
        <dbReference type="ARBA" id="ARBA00023242"/>
    </source>
</evidence>
<dbReference type="eggNOG" id="KOG3818">
    <property type="taxonomic scope" value="Eukaryota"/>
</dbReference>
<protein>
    <recommendedName>
        <fullName evidence="3">DNA polymerase epsilon subunit B</fullName>
    </recommendedName>
    <alternativeName>
        <fullName evidence="7">DNA polymerase II subunit 2</fullName>
    </alternativeName>
</protein>
<proteinExistence type="inferred from homology"/>
<dbReference type="GO" id="GO:0042276">
    <property type="term" value="P:error-prone translesion synthesis"/>
    <property type="evidence" value="ECO:0007669"/>
    <property type="project" value="EnsemblFungi"/>
</dbReference>
<evidence type="ECO:0000256" key="7">
    <source>
        <dbReference type="ARBA" id="ARBA00032930"/>
    </source>
</evidence>
<dbReference type="KEGG" id="tdl:TDEL_0H00390"/>
<evidence type="ECO:0000259" key="8">
    <source>
        <dbReference type="Pfam" id="PF04042"/>
    </source>
</evidence>
<gene>
    <name evidence="9" type="primary">TDEL0H00390</name>
    <name evidence="9" type="ORF">TDEL_0H00390</name>
</gene>
<dbReference type="GO" id="GO:0003690">
    <property type="term" value="F:double-stranded DNA binding"/>
    <property type="evidence" value="ECO:0007669"/>
    <property type="project" value="EnsemblFungi"/>
</dbReference>
<keyword evidence="10" id="KW-1185">Reference proteome</keyword>
<dbReference type="HOGENOM" id="CLU_010628_1_0_1"/>
<organism evidence="9 10">
    <name type="scientific">Torulaspora delbrueckii</name>
    <name type="common">Yeast</name>
    <name type="synonym">Candida colliculosa</name>
    <dbReference type="NCBI Taxonomy" id="4950"/>
    <lineage>
        <taxon>Eukaryota</taxon>
        <taxon>Fungi</taxon>
        <taxon>Dikarya</taxon>
        <taxon>Ascomycota</taxon>
        <taxon>Saccharomycotina</taxon>
        <taxon>Saccharomycetes</taxon>
        <taxon>Saccharomycetales</taxon>
        <taxon>Saccharomycetaceae</taxon>
        <taxon>Torulaspora</taxon>
    </lineage>
</organism>
<dbReference type="STRING" id="1076872.G8ZZ54"/>
<dbReference type="InParanoid" id="G8ZZ54"/>
<dbReference type="InterPro" id="IPR016266">
    <property type="entry name" value="POLE2"/>
</dbReference>
<reference evidence="9 10" key="1">
    <citation type="journal article" date="2011" name="Proc. Natl. Acad. Sci. U.S.A.">
        <title>Evolutionary erosion of yeast sex chromosomes by mating-type switching accidents.</title>
        <authorList>
            <person name="Gordon J.L."/>
            <person name="Armisen D."/>
            <person name="Proux-Wera E."/>
            <person name="Oheigeartaigh S.S."/>
            <person name="Byrne K.P."/>
            <person name="Wolfe K.H."/>
        </authorList>
    </citation>
    <scope>NUCLEOTIDE SEQUENCE [LARGE SCALE GENOMIC DNA]</scope>
    <source>
        <strain evidence="10">ATCC 10662 / CBS 1146 / NBRC 0425 / NCYC 2629 / NRRL Y-866</strain>
    </source>
</reference>
<dbReference type="GO" id="GO:0045005">
    <property type="term" value="P:DNA-templated DNA replication maintenance of fidelity"/>
    <property type="evidence" value="ECO:0007669"/>
    <property type="project" value="EnsemblFungi"/>
</dbReference>
<keyword evidence="5" id="KW-0238">DNA-binding</keyword>